<feature type="transmembrane region" description="Helical" evidence="1">
    <location>
        <begin position="311"/>
        <end position="334"/>
    </location>
</feature>
<feature type="transmembrane region" description="Helical" evidence="1">
    <location>
        <begin position="69"/>
        <end position="86"/>
    </location>
</feature>
<feature type="transmembrane region" description="Helical" evidence="1">
    <location>
        <begin position="279"/>
        <end position="299"/>
    </location>
</feature>
<keyword evidence="1" id="KW-1133">Transmembrane helix</keyword>
<feature type="transmembrane region" description="Helical" evidence="1">
    <location>
        <begin position="161"/>
        <end position="181"/>
    </location>
</feature>
<dbReference type="Proteomes" id="UP001165069">
    <property type="component" value="Unassembled WGS sequence"/>
</dbReference>
<accession>A0ABQ5QAG2</accession>
<keyword evidence="1" id="KW-0472">Membrane</keyword>
<evidence type="ECO:0000313" key="3">
    <source>
        <dbReference type="Proteomes" id="UP001165069"/>
    </source>
</evidence>
<feature type="transmembrane region" description="Helical" evidence="1">
    <location>
        <begin position="122"/>
        <end position="140"/>
    </location>
</feature>
<reference evidence="2 3" key="1">
    <citation type="journal article" date="2023" name="Antonie Van Leeuwenhoek">
        <title>Mesoterricola silvestris gen. nov., sp. nov., Mesoterricola sediminis sp. nov., Geothrix oryzae sp. nov., Geothrix edaphica sp. nov., Geothrix rubra sp. nov., and Geothrix limicola sp. nov., six novel members of Acidobacteriota isolated from soils.</title>
        <authorList>
            <person name="Itoh H."/>
            <person name="Sugisawa Y."/>
            <person name="Mise K."/>
            <person name="Xu Z."/>
            <person name="Kuniyasu M."/>
            <person name="Ushijima N."/>
            <person name="Kawano K."/>
            <person name="Kobayashi E."/>
            <person name="Shiratori Y."/>
            <person name="Masuda Y."/>
            <person name="Senoo K."/>
        </authorList>
    </citation>
    <scope>NUCLEOTIDE SEQUENCE [LARGE SCALE GENOMIC DNA]</scope>
    <source>
        <strain evidence="2 3">Red804</strain>
    </source>
</reference>
<evidence type="ECO:0000313" key="2">
    <source>
        <dbReference type="EMBL" id="GLH71539.1"/>
    </source>
</evidence>
<feature type="transmembrane region" description="Helical" evidence="1">
    <location>
        <begin position="340"/>
        <end position="358"/>
    </location>
</feature>
<protein>
    <recommendedName>
        <fullName evidence="4">Glycosyltransferase RgtA/B/C/D-like domain-containing protein</fullName>
    </recommendedName>
</protein>
<comment type="caution">
    <text evidence="2">The sequence shown here is derived from an EMBL/GenBank/DDBJ whole genome shotgun (WGS) entry which is preliminary data.</text>
</comment>
<keyword evidence="1" id="KW-0812">Transmembrane</keyword>
<organism evidence="2 3">
    <name type="scientific">Geothrix limicola</name>
    <dbReference type="NCBI Taxonomy" id="2927978"/>
    <lineage>
        <taxon>Bacteria</taxon>
        <taxon>Pseudomonadati</taxon>
        <taxon>Acidobacteriota</taxon>
        <taxon>Holophagae</taxon>
        <taxon>Holophagales</taxon>
        <taxon>Holophagaceae</taxon>
        <taxon>Geothrix</taxon>
    </lineage>
</organism>
<keyword evidence="3" id="KW-1185">Reference proteome</keyword>
<feature type="transmembrane region" description="Helical" evidence="1">
    <location>
        <begin position="201"/>
        <end position="221"/>
    </location>
</feature>
<evidence type="ECO:0000256" key="1">
    <source>
        <dbReference type="SAM" id="Phobius"/>
    </source>
</evidence>
<dbReference type="EMBL" id="BSDE01000001">
    <property type="protein sequence ID" value="GLH71539.1"/>
    <property type="molecule type" value="Genomic_DNA"/>
</dbReference>
<feature type="transmembrane region" description="Helical" evidence="1">
    <location>
        <begin position="98"/>
        <end position="116"/>
    </location>
</feature>
<gene>
    <name evidence="2" type="ORF">GETHLI_00410</name>
</gene>
<name>A0ABQ5QAG2_9BACT</name>
<proteinExistence type="predicted"/>
<feature type="transmembrane region" description="Helical" evidence="1">
    <location>
        <begin position="242"/>
        <end position="267"/>
    </location>
</feature>
<evidence type="ECO:0008006" key="4">
    <source>
        <dbReference type="Google" id="ProtNLM"/>
    </source>
</evidence>
<sequence>MLAVLTGVLLRLVQVWGQPLLDDEWHGLHFIVGKNLAWLTMHFSIPGATCIPLNVYGKVLLNTIGLHEWLLRLPSIVAGLAMLLVFRRPLTRLTDRTTATWFQWLLACSPLLVLYSRVFRPYSPTALLTFAALVAGGLWLSTGQKRMRWIYFATSLAAVEFHLFAAVAVCLPLGVGGLFALRKRDQASGPSSVCQVHLTEVAQTATFLLVGALILMGWPTLDSMRTSLGQVAGQGHLTLRTLLLSFKLVAGTHNLALAMAIGGLAIWGAFRLFRENPPFALILVLCIPAHLLAGVVLHPRSIDAPVVLTRYSIVCVPVFLLLVARGLAACASFGRNSARLAGGLGAVILLAGFWTGPLPELFRFPNSFTAQTVYFQFHTQEDRSESLDSELRPVAVAKRTVKVGDIPPYYLELAREGTGPIIEFPMMAGDHRNPFYFYQRVHHRPVLIGYAPLFPEAPSAVPGMIYGNTYIDQVLSPIPSGKRKGLSSLVDLTDPTAISRSGATHLLLHRHLAFPSTYPPGLLRALFAMYRQLLGPPVYLDSEMAVFALKRS</sequence>